<name>A0A6A6TGG3_9PLEO</name>
<keyword evidence="3" id="KW-1185">Reference proteome</keyword>
<evidence type="ECO:0000313" key="2">
    <source>
        <dbReference type="EMBL" id="KAF2658990.1"/>
    </source>
</evidence>
<feature type="region of interest" description="Disordered" evidence="1">
    <location>
        <begin position="203"/>
        <end position="233"/>
    </location>
</feature>
<gene>
    <name evidence="2" type="ORF">K491DRAFT_224289</name>
</gene>
<dbReference type="AlphaFoldDB" id="A0A6A6TGG3"/>
<sequence>MAWSLFTIHERDHTRAPCHRPGSGVAPYPSRVDNWSPPAGAAAALSSEPVNMSAVGLPTGLGRCQTAIVRRIHLRLGAILYCPHRFVRDDVSRVLRRAFTMPFHRQRPAHCQHEFSTPTSTSFRADRSTSSRTDRSPPFPILRRQTDSQVVSSSSIIRLHGSTPYKRRLERARHTHRTESYTCPRPWKSYCYNDMENYTSRASSAVGSEDAPPQSLSHQASQEPWLDNGQMFADPEEGGYFNEGIYALENNAIDSFTQSTDSLETTEMVDTTASGMVTNSPETTSNIDEVTMAKNLEEGTLVSSEEWDVNRLKMDRVLVSDTAMYLDDVATRAFSVVHSNIDEFDLDGTNFESTGTAGMSMTALVGGDKHSQAPWDPSSPYQEPGFGYSSYSGGSSWVDRHPGGLGSLPPSRESALYDQEPSPSRAFNTMDEAMEKYGKASPPQTISPALMHLRSDTKDPSRYHRIEPKGVLPMQREDTEAARANDKLKEIGTTCPYCRRWISGDDIDSRANLWRHKTYSCERYRRATNSEKRSSKCPRCERKYARPDILTRHLKRCR</sequence>
<dbReference type="Proteomes" id="UP000799324">
    <property type="component" value="Unassembled WGS sequence"/>
</dbReference>
<feature type="compositionally biased region" description="Basic and acidic residues" evidence="1">
    <location>
        <begin position="124"/>
        <end position="135"/>
    </location>
</feature>
<feature type="region of interest" description="Disordered" evidence="1">
    <location>
        <begin position="109"/>
        <end position="155"/>
    </location>
</feature>
<dbReference type="EMBL" id="MU004310">
    <property type="protein sequence ID" value="KAF2658990.1"/>
    <property type="molecule type" value="Genomic_DNA"/>
</dbReference>
<accession>A0A6A6TGG3</accession>
<organism evidence="2 3">
    <name type="scientific">Lophiostoma macrostomum CBS 122681</name>
    <dbReference type="NCBI Taxonomy" id="1314788"/>
    <lineage>
        <taxon>Eukaryota</taxon>
        <taxon>Fungi</taxon>
        <taxon>Dikarya</taxon>
        <taxon>Ascomycota</taxon>
        <taxon>Pezizomycotina</taxon>
        <taxon>Dothideomycetes</taxon>
        <taxon>Pleosporomycetidae</taxon>
        <taxon>Pleosporales</taxon>
        <taxon>Lophiostomataceae</taxon>
        <taxon>Lophiostoma</taxon>
    </lineage>
</organism>
<evidence type="ECO:0000313" key="3">
    <source>
        <dbReference type="Proteomes" id="UP000799324"/>
    </source>
</evidence>
<evidence type="ECO:0000256" key="1">
    <source>
        <dbReference type="SAM" id="MobiDB-lite"/>
    </source>
</evidence>
<feature type="region of interest" description="Disordered" evidence="1">
    <location>
        <begin position="401"/>
        <end position="421"/>
    </location>
</feature>
<protein>
    <submittedName>
        <fullName evidence="2">Uncharacterized protein</fullName>
    </submittedName>
</protein>
<proteinExistence type="predicted"/>
<reference evidence="2" key="1">
    <citation type="journal article" date="2020" name="Stud. Mycol.">
        <title>101 Dothideomycetes genomes: a test case for predicting lifestyles and emergence of pathogens.</title>
        <authorList>
            <person name="Haridas S."/>
            <person name="Albert R."/>
            <person name="Binder M."/>
            <person name="Bloem J."/>
            <person name="Labutti K."/>
            <person name="Salamov A."/>
            <person name="Andreopoulos B."/>
            <person name="Baker S."/>
            <person name="Barry K."/>
            <person name="Bills G."/>
            <person name="Bluhm B."/>
            <person name="Cannon C."/>
            <person name="Castanera R."/>
            <person name="Culley D."/>
            <person name="Daum C."/>
            <person name="Ezra D."/>
            <person name="Gonzalez J."/>
            <person name="Henrissat B."/>
            <person name="Kuo A."/>
            <person name="Liang C."/>
            <person name="Lipzen A."/>
            <person name="Lutzoni F."/>
            <person name="Magnuson J."/>
            <person name="Mondo S."/>
            <person name="Nolan M."/>
            <person name="Ohm R."/>
            <person name="Pangilinan J."/>
            <person name="Park H.-J."/>
            <person name="Ramirez L."/>
            <person name="Alfaro M."/>
            <person name="Sun H."/>
            <person name="Tritt A."/>
            <person name="Yoshinaga Y."/>
            <person name="Zwiers L.-H."/>
            <person name="Turgeon B."/>
            <person name="Goodwin S."/>
            <person name="Spatafora J."/>
            <person name="Crous P."/>
            <person name="Grigoriev I."/>
        </authorList>
    </citation>
    <scope>NUCLEOTIDE SEQUENCE</scope>
    <source>
        <strain evidence="2">CBS 122681</strain>
    </source>
</reference>